<reference evidence="2 3" key="1">
    <citation type="submission" date="2019-08" db="EMBL/GenBank/DDBJ databases">
        <title>In-depth cultivation of the pig gut microbiome towards novel bacterial diversity and tailored functional studies.</title>
        <authorList>
            <person name="Wylensek D."/>
            <person name="Hitch T.C.A."/>
            <person name="Clavel T."/>
        </authorList>
    </citation>
    <scope>NUCLEOTIDE SEQUENCE [LARGE SCALE GENOMIC DNA]</scope>
    <source>
        <strain evidence="2 3">WCA-383-APC-5B</strain>
    </source>
</reference>
<name>A0A7X2N023_9CLOT</name>
<gene>
    <name evidence="2" type="ORF">FYJ33_12700</name>
</gene>
<sequence length="101" mass="11136">MISLGDPELLKQSEGYAGNGSIPGYIQLAIVPDEKNLAKLNACAAHEFHHNVLFYNAKWNFMNVSVGQYLAVEGLAESFAESMFGKEFIGPWVTNVDNREA</sequence>
<evidence type="ECO:0000259" key="1">
    <source>
        <dbReference type="Pfam" id="PF10026"/>
    </source>
</evidence>
<evidence type="ECO:0000313" key="2">
    <source>
        <dbReference type="EMBL" id="MSR92230.1"/>
    </source>
</evidence>
<comment type="caution">
    <text evidence="2">The sequence shown here is derived from an EMBL/GenBank/DDBJ whole genome shotgun (WGS) entry which is preliminary data.</text>
</comment>
<feature type="domain" description="DUF2268" evidence="1">
    <location>
        <begin position="10"/>
        <end position="100"/>
    </location>
</feature>
<dbReference type="Proteomes" id="UP000460287">
    <property type="component" value="Unassembled WGS sequence"/>
</dbReference>
<organism evidence="2 3">
    <name type="scientific">Inconstantimicrobium porci</name>
    <dbReference type="NCBI Taxonomy" id="2652291"/>
    <lineage>
        <taxon>Bacteria</taxon>
        <taxon>Bacillati</taxon>
        <taxon>Bacillota</taxon>
        <taxon>Clostridia</taxon>
        <taxon>Eubacteriales</taxon>
        <taxon>Clostridiaceae</taxon>
        <taxon>Inconstantimicrobium</taxon>
    </lineage>
</organism>
<keyword evidence="3" id="KW-1185">Reference proteome</keyword>
<dbReference type="RefSeq" id="WP_154532125.1">
    <property type="nucleotide sequence ID" value="NZ_VULX01000025.1"/>
</dbReference>
<dbReference type="EMBL" id="VULX01000025">
    <property type="protein sequence ID" value="MSR92230.1"/>
    <property type="molecule type" value="Genomic_DNA"/>
</dbReference>
<dbReference type="InterPro" id="IPR018728">
    <property type="entry name" value="DUF2268"/>
</dbReference>
<protein>
    <recommendedName>
        <fullName evidence="1">DUF2268 domain-containing protein</fullName>
    </recommendedName>
</protein>
<proteinExistence type="predicted"/>
<evidence type="ECO:0000313" key="3">
    <source>
        <dbReference type="Proteomes" id="UP000460287"/>
    </source>
</evidence>
<accession>A0A7X2N023</accession>
<dbReference type="AlphaFoldDB" id="A0A7X2N023"/>
<dbReference type="Pfam" id="PF10026">
    <property type="entry name" value="DUF2268"/>
    <property type="match status" value="1"/>
</dbReference>